<dbReference type="RefSeq" id="XP_004179645.1">
    <property type="nucleotide sequence ID" value="XM_004179597.1"/>
</dbReference>
<dbReference type="Proteomes" id="UP000002866">
    <property type="component" value="Chromosome 3"/>
</dbReference>
<dbReference type="PROSITE" id="PS01228">
    <property type="entry name" value="COF_1"/>
    <property type="match status" value="1"/>
</dbReference>
<dbReference type="InParanoid" id="I2H174"/>
<dbReference type="PANTHER" id="PTHR43481:SF9">
    <property type="entry name" value="2-DEOXYGLUCOSE-6-PHOSPHATE PHOSPHATASE 1-RELATED"/>
    <property type="match status" value="1"/>
</dbReference>
<dbReference type="HOGENOM" id="CLU_045011_13_4_1"/>
<dbReference type="InterPro" id="IPR036412">
    <property type="entry name" value="HAD-like_sf"/>
</dbReference>
<dbReference type="Pfam" id="PF13419">
    <property type="entry name" value="HAD_2"/>
    <property type="match status" value="1"/>
</dbReference>
<gene>
    <name evidence="1" type="primary">TBLA0C03220</name>
    <name evidence="1" type="ORF">TBLA_0C03220</name>
</gene>
<name>I2H174_HENB6</name>
<evidence type="ECO:0000313" key="2">
    <source>
        <dbReference type="Proteomes" id="UP000002866"/>
    </source>
</evidence>
<dbReference type="eggNOG" id="KOG2914">
    <property type="taxonomic scope" value="Eukaryota"/>
</dbReference>
<reference evidence="1 2" key="1">
    <citation type="journal article" date="2011" name="Proc. Natl. Acad. Sci. U.S.A.">
        <title>Evolutionary erosion of yeast sex chromosomes by mating-type switching accidents.</title>
        <authorList>
            <person name="Gordon J.L."/>
            <person name="Armisen D."/>
            <person name="Proux-Wera E."/>
            <person name="Oheigeartaigh S.S."/>
            <person name="Byrne K.P."/>
            <person name="Wolfe K.H."/>
        </authorList>
    </citation>
    <scope>NUCLEOTIDE SEQUENCE [LARGE SCALE GENOMIC DNA]</scope>
    <source>
        <strain evidence="2">ATCC 34711 / CBS 6284 / DSM 70876 / NBRC 10599 / NRRL Y-10934 / UCD 77-7</strain>
    </source>
</reference>
<dbReference type="InterPro" id="IPR041492">
    <property type="entry name" value="HAD_2"/>
</dbReference>
<organism evidence="1 2">
    <name type="scientific">Henningerozyma blattae (strain ATCC 34711 / CBS 6284 / DSM 70876 / NBRC 10599 / NRRL Y-10934 / UCD 77-7)</name>
    <name type="common">Yeast</name>
    <name type="synonym">Tetrapisispora blattae</name>
    <dbReference type="NCBI Taxonomy" id="1071380"/>
    <lineage>
        <taxon>Eukaryota</taxon>
        <taxon>Fungi</taxon>
        <taxon>Dikarya</taxon>
        <taxon>Ascomycota</taxon>
        <taxon>Saccharomycotina</taxon>
        <taxon>Saccharomycetes</taxon>
        <taxon>Saccharomycetales</taxon>
        <taxon>Saccharomycetaceae</taxon>
        <taxon>Henningerozyma</taxon>
    </lineage>
</organism>
<dbReference type="OMA" id="HGRQGYA"/>
<dbReference type="KEGG" id="tbl:TBLA_0C03220"/>
<dbReference type="Gene3D" id="1.10.150.240">
    <property type="entry name" value="Putative phosphatase, domain 2"/>
    <property type="match status" value="1"/>
</dbReference>
<keyword evidence="2" id="KW-1185">Reference proteome</keyword>
<dbReference type="STRING" id="1071380.I2H174"/>
<sequence length="244" mass="26814">MTVTKHIIKVNFILFDLDGTLVNTTESASRSWTDLCIKENVDPKELLSHSHGVKSQDIIAKYFPTLDNSKGQISYSLERAMVDKYSDSVVPVTGSVELLSSLLDGYWCIVTSGPKWITNHWLEVTDLNKINKPAVFLTSELVPKGKPNPMGYQMGLEGLKTLNSVGNNDNLTYVVFEDAPAGIKAGKAMGAKVVGITTSYDKQKLIDAGADYVINDLSDVEVLHIDDISKGIKQFTMLLDQNTV</sequence>
<dbReference type="NCBIfam" id="TIGR01509">
    <property type="entry name" value="HAD-SF-IA-v3"/>
    <property type="match status" value="1"/>
</dbReference>
<accession>I2H174</accession>
<dbReference type="AlphaFoldDB" id="I2H174"/>
<dbReference type="EMBL" id="HE806318">
    <property type="protein sequence ID" value="CCH60126.1"/>
    <property type="molecule type" value="Genomic_DNA"/>
</dbReference>
<proteinExistence type="predicted"/>
<dbReference type="InterPro" id="IPR023214">
    <property type="entry name" value="HAD_sf"/>
</dbReference>
<dbReference type="SFLD" id="SFLDS00003">
    <property type="entry name" value="Haloacid_Dehalogenase"/>
    <property type="match status" value="1"/>
</dbReference>
<dbReference type="SFLD" id="SFLDG01129">
    <property type="entry name" value="C1.5:_HAD__Beta-PGM__Phosphata"/>
    <property type="match status" value="1"/>
</dbReference>
<dbReference type="PANTHER" id="PTHR43481">
    <property type="entry name" value="FRUCTOSE-1-PHOSPHATE PHOSPHATASE"/>
    <property type="match status" value="1"/>
</dbReference>
<dbReference type="InterPro" id="IPR023198">
    <property type="entry name" value="PGP-like_dom2"/>
</dbReference>
<dbReference type="Gene3D" id="3.40.50.1000">
    <property type="entry name" value="HAD superfamily/HAD-like"/>
    <property type="match status" value="1"/>
</dbReference>
<dbReference type="GO" id="GO:0003850">
    <property type="term" value="F:2-deoxyglucose-6-phosphatase activity"/>
    <property type="evidence" value="ECO:0007669"/>
    <property type="project" value="TreeGrafter"/>
</dbReference>
<evidence type="ECO:0000313" key="1">
    <source>
        <dbReference type="EMBL" id="CCH60126.1"/>
    </source>
</evidence>
<dbReference type="GeneID" id="14495106"/>
<dbReference type="SUPFAM" id="SSF56784">
    <property type="entry name" value="HAD-like"/>
    <property type="match status" value="1"/>
</dbReference>
<protein>
    <submittedName>
        <fullName evidence="1">Uncharacterized protein</fullName>
    </submittedName>
</protein>
<dbReference type="InterPro" id="IPR051806">
    <property type="entry name" value="HAD-like_SPP"/>
</dbReference>
<dbReference type="OrthoDB" id="40579at2759"/>
<dbReference type="InterPro" id="IPR006439">
    <property type="entry name" value="HAD-SF_hydro_IA"/>
</dbReference>